<feature type="coiled-coil region" evidence="1">
    <location>
        <begin position="113"/>
        <end position="175"/>
    </location>
</feature>
<feature type="transmembrane region" description="Helical" evidence="2">
    <location>
        <begin position="45"/>
        <end position="65"/>
    </location>
</feature>
<comment type="caution">
    <text evidence="3">The sequence shown here is derived from an EMBL/GenBank/DDBJ whole genome shotgun (WGS) entry which is preliminary data.</text>
</comment>
<dbReference type="Proteomes" id="UP000050454">
    <property type="component" value="Unassembled WGS sequence"/>
</dbReference>
<protein>
    <recommendedName>
        <fullName evidence="5">Anti-sigma factor</fullName>
    </recommendedName>
</protein>
<keyword evidence="2" id="KW-0812">Transmembrane</keyword>
<dbReference type="EMBL" id="LGTQ01000009">
    <property type="protein sequence ID" value="KPM47902.1"/>
    <property type="molecule type" value="Genomic_DNA"/>
</dbReference>
<accession>A0A0P7C1L0</accession>
<sequence length="192" mass="22103">MDKLKDFIENNRRSFDTAEVSEGLWDKIELGLNAGGTIPLKSKPWFRMGIAASVAILLSLGYVAGKYSRPIKEHKEIINLSPRYGAEMVRFSSSVNEKKKQLNTFQDVNPGLVEQFNEDLKALDESYGELKNELPNNPNQEIILDQMIENLNWQLELLDRQLDVIKKEQEQEKDDMVLSPFEMEEEVPVQFV</sequence>
<reference evidence="3 4" key="1">
    <citation type="submission" date="2015-07" db="EMBL/GenBank/DDBJ databases">
        <title>The draft genome sequence of Leadbetterella sp. JN14-9.</title>
        <authorList>
            <person name="Liu Y."/>
            <person name="Du J."/>
            <person name="Shao Z."/>
        </authorList>
    </citation>
    <scope>NUCLEOTIDE SEQUENCE [LARGE SCALE GENOMIC DNA]</scope>
    <source>
        <strain evidence="3 4">JN14-9</strain>
    </source>
</reference>
<keyword evidence="2" id="KW-0472">Membrane</keyword>
<evidence type="ECO:0008006" key="5">
    <source>
        <dbReference type="Google" id="ProtNLM"/>
    </source>
</evidence>
<keyword evidence="4" id="KW-1185">Reference proteome</keyword>
<evidence type="ECO:0000313" key="3">
    <source>
        <dbReference type="EMBL" id="KPM47902.1"/>
    </source>
</evidence>
<keyword evidence="2" id="KW-1133">Transmembrane helix</keyword>
<proteinExistence type="predicted"/>
<evidence type="ECO:0000313" key="4">
    <source>
        <dbReference type="Proteomes" id="UP000050454"/>
    </source>
</evidence>
<dbReference type="AlphaFoldDB" id="A0A0P7C1L0"/>
<dbReference type="RefSeq" id="WP_055148432.1">
    <property type="nucleotide sequence ID" value="NZ_JXSZ01000009.1"/>
</dbReference>
<dbReference type="STRING" id="1605367.AFM12_11760"/>
<organism evidence="3 4">
    <name type="scientific">Jiulongibacter sediminis</name>
    <dbReference type="NCBI Taxonomy" id="1605367"/>
    <lineage>
        <taxon>Bacteria</taxon>
        <taxon>Pseudomonadati</taxon>
        <taxon>Bacteroidota</taxon>
        <taxon>Cytophagia</taxon>
        <taxon>Cytophagales</taxon>
        <taxon>Leadbetterellaceae</taxon>
        <taxon>Jiulongibacter</taxon>
    </lineage>
</organism>
<gene>
    <name evidence="3" type="ORF">AFM12_11760</name>
</gene>
<name>A0A0P7C1L0_9BACT</name>
<evidence type="ECO:0000256" key="2">
    <source>
        <dbReference type="SAM" id="Phobius"/>
    </source>
</evidence>
<dbReference type="OrthoDB" id="1120747at2"/>
<evidence type="ECO:0000256" key="1">
    <source>
        <dbReference type="SAM" id="Coils"/>
    </source>
</evidence>
<keyword evidence="1" id="KW-0175">Coiled coil</keyword>